<protein>
    <submittedName>
        <fullName evidence="2">Uncharacterized protein</fullName>
    </submittedName>
</protein>
<keyword evidence="1" id="KW-0812">Transmembrane</keyword>
<keyword evidence="3" id="KW-1185">Reference proteome</keyword>
<dbReference type="AlphaFoldDB" id="A0A845QRI9"/>
<accession>A0A845QRI9</accession>
<proteinExistence type="predicted"/>
<dbReference type="Proteomes" id="UP000446866">
    <property type="component" value="Unassembled WGS sequence"/>
</dbReference>
<dbReference type="EMBL" id="QXWK01000029">
    <property type="protein sequence ID" value="NBH62628.1"/>
    <property type="molecule type" value="Genomic_DNA"/>
</dbReference>
<keyword evidence="1" id="KW-1133">Transmembrane helix</keyword>
<feature type="transmembrane region" description="Helical" evidence="1">
    <location>
        <begin position="44"/>
        <end position="67"/>
    </location>
</feature>
<keyword evidence="1" id="KW-0472">Membrane</keyword>
<evidence type="ECO:0000313" key="3">
    <source>
        <dbReference type="Proteomes" id="UP000446866"/>
    </source>
</evidence>
<organism evidence="2 3">
    <name type="scientific">Anaerotruncus colihominis</name>
    <dbReference type="NCBI Taxonomy" id="169435"/>
    <lineage>
        <taxon>Bacteria</taxon>
        <taxon>Bacillati</taxon>
        <taxon>Bacillota</taxon>
        <taxon>Clostridia</taxon>
        <taxon>Eubacteriales</taxon>
        <taxon>Oscillospiraceae</taxon>
        <taxon>Anaerotruncus</taxon>
    </lineage>
</organism>
<gene>
    <name evidence="2" type="ORF">D0435_13310</name>
</gene>
<name>A0A845QRI9_9FIRM</name>
<sequence length="77" mass="8910">MEGRESLNLQFFTQITGKSFISMEICDILILYIWANRKDGQTMLFLKIIFCILLCCPLAYGIALLFMKMVDDAVKKH</sequence>
<feature type="transmembrane region" description="Helical" evidence="1">
    <location>
        <begin position="15"/>
        <end position="35"/>
    </location>
</feature>
<evidence type="ECO:0000313" key="2">
    <source>
        <dbReference type="EMBL" id="NBH62628.1"/>
    </source>
</evidence>
<reference evidence="2 3" key="1">
    <citation type="submission" date="2018-08" db="EMBL/GenBank/DDBJ databases">
        <title>Murine metabolic-syndrome-specific gut microbial biobank.</title>
        <authorList>
            <person name="Liu C."/>
        </authorList>
    </citation>
    <scope>NUCLEOTIDE SEQUENCE [LARGE SCALE GENOMIC DNA]</scope>
    <source>
        <strain evidence="2 3">28</strain>
    </source>
</reference>
<comment type="caution">
    <text evidence="2">The sequence shown here is derived from an EMBL/GenBank/DDBJ whole genome shotgun (WGS) entry which is preliminary data.</text>
</comment>
<evidence type="ECO:0000256" key="1">
    <source>
        <dbReference type="SAM" id="Phobius"/>
    </source>
</evidence>